<name>A0ABQ5R0A6_9ACTN</name>
<reference evidence="4" key="1">
    <citation type="submission" date="2022-12" db="EMBL/GenBank/DDBJ databases">
        <title>New Phytohabitans aurantiacus sp. RD004123 nov., an actinomycete isolated from soil.</title>
        <authorList>
            <person name="Triningsih D.W."/>
            <person name="Harunari E."/>
            <person name="Igarashi Y."/>
        </authorList>
    </citation>
    <scope>NUCLEOTIDE SEQUENCE</scope>
    <source>
        <strain evidence="4">RD004123</strain>
    </source>
</reference>
<evidence type="ECO:0000313" key="5">
    <source>
        <dbReference type="Proteomes" id="UP001144280"/>
    </source>
</evidence>
<dbReference type="InterPro" id="IPR016032">
    <property type="entry name" value="Sig_transdc_resp-reg_C-effctor"/>
</dbReference>
<dbReference type="EMBL" id="BSDI01000030">
    <property type="protein sequence ID" value="GLI00120.1"/>
    <property type="molecule type" value="Genomic_DNA"/>
</dbReference>
<accession>A0ABQ5R0A6</accession>
<feature type="DNA-binding region" description="OmpR/PhoB-type" evidence="2">
    <location>
        <begin position="66"/>
        <end position="165"/>
    </location>
</feature>
<dbReference type="Proteomes" id="UP001144280">
    <property type="component" value="Unassembled WGS sequence"/>
</dbReference>
<gene>
    <name evidence="4" type="ORF">Pa4123_53960</name>
</gene>
<keyword evidence="1 2" id="KW-0238">DNA-binding</keyword>
<dbReference type="Gene3D" id="1.10.10.10">
    <property type="entry name" value="Winged helix-like DNA-binding domain superfamily/Winged helix DNA-binding domain"/>
    <property type="match status" value="1"/>
</dbReference>
<dbReference type="SMART" id="SM00862">
    <property type="entry name" value="Trans_reg_C"/>
    <property type="match status" value="1"/>
</dbReference>
<dbReference type="PROSITE" id="PS51755">
    <property type="entry name" value="OMPR_PHOB"/>
    <property type="match status" value="1"/>
</dbReference>
<dbReference type="RefSeq" id="WP_281900238.1">
    <property type="nucleotide sequence ID" value="NZ_BSDI01000030.1"/>
</dbReference>
<proteinExistence type="predicted"/>
<evidence type="ECO:0000256" key="2">
    <source>
        <dbReference type="PROSITE-ProRule" id="PRU01091"/>
    </source>
</evidence>
<dbReference type="CDD" id="cd00383">
    <property type="entry name" value="trans_reg_C"/>
    <property type="match status" value="1"/>
</dbReference>
<feature type="domain" description="OmpR/PhoB-type" evidence="3">
    <location>
        <begin position="66"/>
        <end position="165"/>
    </location>
</feature>
<dbReference type="SUPFAM" id="SSF46894">
    <property type="entry name" value="C-terminal effector domain of the bipartite response regulators"/>
    <property type="match status" value="1"/>
</dbReference>
<evidence type="ECO:0000259" key="3">
    <source>
        <dbReference type="PROSITE" id="PS51755"/>
    </source>
</evidence>
<dbReference type="InterPro" id="IPR001867">
    <property type="entry name" value="OmpR/PhoB-type_DNA-bd"/>
</dbReference>
<protein>
    <recommendedName>
        <fullName evidence="3">OmpR/PhoB-type domain-containing protein</fullName>
    </recommendedName>
</protein>
<dbReference type="Pfam" id="PF00486">
    <property type="entry name" value="Trans_reg_C"/>
    <property type="match status" value="1"/>
</dbReference>
<dbReference type="InterPro" id="IPR036388">
    <property type="entry name" value="WH-like_DNA-bd_sf"/>
</dbReference>
<comment type="caution">
    <text evidence="4">The sequence shown here is derived from an EMBL/GenBank/DDBJ whole genome shotgun (WGS) entry which is preliminary data.</text>
</comment>
<evidence type="ECO:0000256" key="1">
    <source>
        <dbReference type="ARBA" id="ARBA00023125"/>
    </source>
</evidence>
<evidence type="ECO:0000313" key="4">
    <source>
        <dbReference type="EMBL" id="GLI00120.1"/>
    </source>
</evidence>
<keyword evidence="5" id="KW-1185">Reference proteome</keyword>
<organism evidence="4 5">
    <name type="scientific">Phytohabitans aurantiacus</name>
    <dbReference type="NCBI Taxonomy" id="3016789"/>
    <lineage>
        <taxon>Bacteria</taxon>
        <taxon>Bacillati</taxon>
        <taxon>Actinomycetota</taxon>
        <taxon>Actinomycetes</taxon>
        <taxon>Micromonosporales</taxon>
        <taxon>Micromonosporaceae</taxon>
    </lineage>
</organism>
<sequence length="165" mass="18204">MANGDVPLVVCVSADLELRKWIVQRIDRRTPVLVCADLDELRATLFPAEKRPAGDALRPARVAAEPAAAVMHGEFVVDVDGHQVTWRGGVVATTRRERELLARLARPPLSVWPYEKLFVEVWGGSYLGDSSILHSAVKRLRRKLRGAEGAPTIETVRGVGYRLSS</sequence>